<dbReference type="EMBL" id="JBBYHV010000001">
    <property type="protein sequence ID" value="MEL1249902.1"/>
    <property type="molecule type" value="Genomic_DNA"/>
</dbReference>
<evidence type="ECO:0000313" key="2">
    <source>
        <dbReference type="Proteomes" id="UP001497045"/>
    </source>
</evidence>
<keyword evidence="2" id="KW-1185">Reference proteome</keyword>
<accession>A0ABU9IBV7</accession>
<dbReference type="RefSeq" id="WP_341672423.1">
    <property type="nucleotide sequence ID" value="NZ_JBBYHV010000001.1"/>
</dbReference>
<organism evidence="1 2">
    <name type="scientific">Aurantiacibacter gilvus</name>
    <dbReference type="NCBI Taxonomy" id="3139141"/>
    <lineage>
        <taxon>Bacteria</taxon>
        <taxon>Pseudomonadati</taxon>
        <taxon>Pseudomonadota</taxon>
        <taxon>Alphaproteobacteria</taxon>
        <taxon>Sphingomonadales</taxon>
        <taxon>Erythrobacteraceae</taxon>
        <taxon>Aurantiacibacter</taxon>
    </lineage>
</organism>
<protein>
    <submittedName>
        <fullName evidence="1">STAS/SEC14 domain-containing protein</fullName>
    </submittedName>
</protein>
<dbReference type="InterPro" id="IPR038396">
    <property type="entry name" value="SpoIIAA-like_sf"/>
</dbReference>
<reference evidence="1 2" key="1">
    <citation type="submission" date="2024-04" db="EMBL/GenBank/DDBJ databases">
        <title>Aurantiacibacter sp. DGU6 16S ribosomal RNA gene Genome sequencing and assembly.</title>
        <authorList>
            <person name="Park S."/>
        </authorList>
    </citation>
    <scope>NUCLEOTIDE SEQUENCE [LARGE SCALE GENOMIC DNA]</scope>
    <source>
        <strain evidence="1 2">DGU6</strain>
    </source>
</reference>
<evidence type="ECO:0000313" key="1">
    <source>
        <dbReference type="EMBL" id="MEL1249902.1"/>
    </source>
</evidence>
<dbReference type="InterPro" id="IPR021866">
    <property type="entry name" value="SpoIIAA-like"/>
</dbReference>
<sequence length="125" mass="13869">MYSIHYSPETRILEMKLEGRWSEEDFEKFEKAYVEALRAHSLGGKSIAVLSDSRDFHVQTQEVADRFAKLGSGSGAKVMASAIVVASLLNKMQAERIVHSKKLGVFLDIKEAKAWLADALKDVAA</sequence>
<proteinExistence type="predicted"/>
<dbReference type="InterPro" id="IPR036513">
    <property type="entry name" value="STAS_dom_sf"/>
</dbReference>
<comment type="caution">
    <text evidence="1">The sequence shown here is derived from an EMBL/GenBank/DDBJ whole genome shotgun (WGS) entry which is preliminary data.</text>
</comment>
<dbReference type="SUPFAM" id="SSF52091">
    <property type="entry name" value="SpoIIaa-like"/>
    <property type="match status" value="1"/>
</dbReference>
<gene>
    <name evidence="1" type="ORF">AAEO60_04370</name>
</gene>
<dbReference type="Proteomes" id="UP001497045">
    <property type="component" value="Unassembled WGS sequence"/>
</dbReference>
<dbReference type="Pfam" id="PF11964">
    <property type="entry name" value="SpoIIAA-like"/>
    <property type="match status" value="1"/>
</dbReference>
<dbReference type="Gene3D" id="3.40.50.10600">
    <property type="entry name" value="SpoIIaa-like domains"/>
    <property type="match status" value="1"/>
</dbReference>
<name>A0ABU9IBV7_9SPHN</name>